<evidence type="ECO:0008006" key="2">
    <source>
        <dbReference type="Google" id="ProtNLM"/>
    </source>
</evidence>
<protein>
    <recommendedName>
        <fullName evidence="2">DUF3108 domain-containing protein</fullName>
    </recommendedName>
</protein>
<reference evidence="1" key="1">
    <citation type="submission" date="2016-10" db="EMBL/GenBank/DDBJ databases">
        <title>Sequence of Gallionella enrichment culture.</title>
        <authorList>
            <person name="Poehlein A."/>
            <person name="Muehling M."/>
            <person name="Daniel R."/>
        </authorList>
    </citation>
    <scope>NUCLEOTIDE SEQUENCE</scope>
</reference>
<dbReference type="InterPro" id="IPR021457">
    <property type="entry name" value="DUF3108"/>
</dbReference>
<dbReference type="Pfam" id="PF11306">
    <property type="entry name" value="DUF3108"/>
    <property type="match status" value="1"/>
</dbReference>
<accession>A0A1J5QSW6</accession>
<sequence length="379" mass="42548">MWSNWQNLWQVKGYQRLALAIVLSLLVHLLLLGKLELHLPVFSKQPHIIEARLLVANPMHASAKVKPELKKALQPRLVLKKVVRSKPISAKPESVSPVPPLPVVEESTLPSSAADNVISDIGHVVELPLPVASDPLVEPVQQDVPVEPRVEVNHHAYKYVETEFDVRTESKGRMDASPAGTAKMVYQLLPNGEQYQLKSLIQGDGLLALFIPDLLQTSDGFVTSAGLQPQHYLYQFGNRKNKTFSADFNWEHRKLQLNSSTGTSEVALVDGTQDLLSFMYQFMFIPPLENMHLNITNGKKLGSYDYSFEGEETITTEMGSLSTLHIIRTTSEGDEKTELWLALDYQYVPVKIRKTEKEDKVYELLATSLKTEKPATQPE</sequence>
<comment type="caution">
    <text evidence="1">The sequence shown here is derived from an EMBL/GenBank/DDBJ whole genome shotgun (WGS) entry which is preliminary data.</text>
</comment>
<dbReference type="EMBL" id="MLJW01000472">
    <property type="protein sequence ID" value="OIQ86560.1"/>
    <property type="molecule type" value="Genomic_DNA"/>
</dbReference>
<evidence type="ECO:0000313" key="1">
    <source>
        <dbReference type="EMBL" id="OIQ86560.1"/>
    </source>
</evidence>
<dbReference type="AlphaFoldDB" id="A0A1J5QSW6"/>
<organism evidence="1">
    <name type="scientific">mine drainage metagenome</name>
    <dbReference type="NCBI Taxonomy" id="410659"/>
    <lineage>
        <taxon>unclassified sequences</taxon>
        <taxon>metagenomes</taxon>
        <taxon>ecological metagenomes</taxon>
    </lineage>
</organism>
<proteinExistence type="predicted"/>
<name>A0A1J5QSW6_9ZZZZ</name>
<gene>
    <name evidence="1" type="ORF">GALL_315890</name>
</gene>